<sequence length="254" mass="27768">MTDYNALPEQRQALIHQMLIDTGRVIGVDVARQLGVSEHTIRRDLQELARKGLCKKVYGGAVSQLKQSASFETRVAENVEEKEPVARRCAQMIKPGSCIFIDSGSTYLLMVNFIPHEMELTIVTNSPQIAAALSSRKSGELIMLGGKVNPLVGSALGSETVNQLRNMLFDQAFIGVCGLDPQAGLSAAYYDDACFKKEVFNQSNEVIAAVTADKISQVARYKVAGCEEIDIVVASTQTPTHSFRHTSLRFEVAE</sequence>
<dbReference type="PROSITE" id="PS51000">
    <property type="entry name" value="HTH_DEOR_2"/>
    <property type="match status" value="1"/>
</dbReference>
<dbReference type="PRINTS" id="PR00037">
    <property type="entry name" value="HTHLACR"/>
</dbReference>
<accession>A0A1C4AUG1</accession>
<dbReference type="Proteomes" id="UP000198975">
    <property type="component" value="Unassembled WGS sequence"/>
</dbReference>
<evidence type="ECO:0000259" key="4">
    <source>
        <dbReference type="PROSITE" id="PS51000"/>
    </source>
</evidence>
<evidence type="ECO:0000256" key="2">
    <source>
        <dbReference type="ARBA" id="ARBA00023125"/>
    </source>
</evidence>
<dbReference type="PANTHER" id="PTHR30363">
    <property type="entry name" value="HTH-TYPE TRANSCRIPTIONAL REGULATOR SRLR-RELATED"/>
    <property type="match status" value="1"/>
</dbReference>
<dbReference type="InterPro" id="IPR050313">
    <property type="entry name" value="Carb_Metab_HTH_regulators"/>
</dbReference>
<dbReference type="PANTHER" id="PTHR30363:SF44">
    <property type="entry name" value="AGA OPERON TRANSCRIPTIONAL REPRESSOR-RELATED"/>
    <property type="match status" value="1"/>
</dbReference>
<protein>
    <submittedName>
        <fullName evidence="5">Transcriptional regulator, DeoR family</fullName>
    </submittedName>
</protein>
<dbReference type="Gene3D" id="1.10.10.10">
    <property type="entry name" value="Winged helix-like DNA-binding domain superfamily/Winged helix DNA-binding domain"/>
    <property type="match status" value="1"/>
</dbReference>
<dbReference type="GO" id="GO:0003677">
    <property type="term" value="F:DNA binding"/>
    <property type="evidence" value="ECO:0007669"/>
    <property type="project" value="UniProtKB-KW"/>
</dbReference>
<dbReference type="OrthoDB" id="9814815at2"/>
<dbReference type="InterPro" id="IPR037171">
    <property type="entry name" value="NagB/RpiA_transferase-like"/>
</dbReference>
<dbReference type="GO" id="GO:0003700">
    <property type="term" value="F:DNA-binding transcription factor activity"/>
    <property type="evidence" value="ECO:0007669"/>
    <property type="project" value="InterPro"/>
</dbReference>
<dbReference type="PROSITE" id="PS00894">
    <property type="entry name" value="HTH_DEOR_1"/>
    <property type="match status" value="1"/>
</dbReference>
<proteinExistence type="predicted"/>
<feature type="domain" description="HTH deoR-type" evidence="4">
    <location>
        <begin position="8"/>
        <end position="63"/>
    </location>
</feature>
<dbReference type="Gene3D" id="3.40.50.1360">
    <property type="match status" value="1"/>
</dbReference>
<dbReference type="InterPro" id="IPR014036">
    <property type="entry name" value="DeoR-like_C"/>
</dbReference>
<dbReference type="EMBL" id="FMAY01000003">
    <property type="protein sequence ID" value="SCB98239.1"/>
    <property type="molecule type" value="Genomic_DNA"/>
</dbReference>
<dbReference type="SUPFAM" id="SSF100950">
    <property type="entry name" value="NagB/RpiA/CoA transferase-like"/>
    <property type="match status" value="1"/>
</dbReference>
<evidence type="ECO:0000313" key="5">
    <source>
        <dbReference type="EMBL" id="SCB98239.1"/>
    </source>
</evidence>
<keyword evidence="2" id="KW-0238">DNA-binding</keyword>
<dbReference type="SUPFAM" id="SSF46785">
    <property type="entry name" value="Winged helix' DNA-binding domain"/>
    <property type="match status" value="1"/>
</dbReference>
<gene>
    <name evidence="5" type="ORF">GA0061071_103342</name>
</gene>
<keyword evidence="3" id="KW-0804">Transcription</keyword>
<keyword evidence="6" id="KW-1185">Reference proteome</keyword>
<dbReference type="InterPro" id="IPR036388">
    <property type="entry name" value="WH-like_DNA-bd_sf"/>
</dbReference>
<name>A0A1C4AUG1_9ENTR</name>
<reference evidence="6" key="1">
    <citation type="submission" date="2016-08" db="EMBL/GenBank/DDBJ databases">
        <authorList>
            <person name="Varghese N."/>
            <person name="Submissions Spin"/>
        </authorList>
    </citation>
    <scope>NUCLEOTIDE SEQUENCE [LARGE SCALE GENOMIC DNA]</scope>
    <source>
        <strain evidence="6">REICA_082</strain>
    </source>
</reference>
<dbReference type="InterPro" id="IPR036390">
    <property type="entry name" value="WH_DNA-bd_sf"/>
</dbReference>
<dbReference type="Pfam" id="PF00455">
    <property type="entry name" value="DeoRC"/>
    <property type="match status" value="1"/>
</dbReference>
<dbReference type="SMART" id="SM01134">
    <property type="entry name" value="DeoRC"/>
    <property type="match status" value="1"/>
</dbReference>
<dbReference type="RefSeq" id="WP_088236812.1">
    <property type="nucleotide sequence ID" value="NZ_FMAY01000003.1"/>
</dbReference>
<dbReference type="InterPro" id="IPR018356">
    <property type="entry name" value="Tscrpt_reg_HTH_DeoR_CS"/>
</dbReference>
<dbReference type="Pfam" id="PF08220">
    <property type="entry name" value="HTH_DeoR"/>
    <property type="match status" value="1"/>
</dbReference>
<dbReference type="AlphaFoldDB" id="A0A1C4AUG1"/>
<dbReference type="InterPro" id="IPR001034">
    <property type="entry name" value="DeoR_HTH"/>
</dbReference>
<organism evidence="5 6">
    <name type="scientific">Kosakonia oryzendophytica</name>
    <dbReference type="NCBI Taxonomy" id="1005665"/>
    <lineage>
        <taxon>Bacteria</taxon>
        <taxon>Pseudomonadati</taxon>
        <taxon>Pseudomonadota</taxon>
        <taxon>Gammaproteobacteria</taxon>
        <taxon>Enterobacterales</taxon>
        <taxon>Enterobacteriaceae</taxon>
        <taxon>Kosakonia</taxon>
    </lineage>
</organism>
<evidence type="ECO:0000313" key="6">
    <source>
        <dbReference type="Proteomes" id="UP000198975"/>
    </source>
</evidence>
<evidence type="ECO:0000256" key="1">
    <source>
        <dbReference type="ARBA" id="ARBA00023015"/>
    </source>
</evidence>
<keyword evidence="1" id="KW-0805">Transcription regulation</keyword>
<evidence type="ECO:0000256" key="3">
    <source>
        <dbReference type="ARBA" id="ARBA00023163"/>
    </source>
</evidence>
<dbReference type="SMART" id="SM00420">
    <property type="entry name" value="HTH_DEOR"/>
    <property type="match status" value="1"/>
</dbReference>